<dbReference type="STRING" id="1592317.DPF_1395"/>
<keyword evidence="8" id="KW-0378">Hydrolase</keyword>
<feature type="domain" description="Penicillin-binding protein dimerisation" evidence="16">
    <location>
        <begin position="60"/>
        <end position="229"/>
    </location>
</feature>
<name>A0A194AIV6_9BACT</name>
<dbReference type="GO" id="GO:0005886">
    <property type="term" value="C:plasma membrane"/>
    <property type="evidence" value="ECO:0007669"/>
    <property type="project" value="UniProtKB-SubCell"/>
</dbReference>
<dbReference type="Gene3D" id="3.30.1390.30">
    <property type="entry name" value="Penicillin-binding protein 2a, domain 3"/>
    <property type="match status" value="1"/>
</dbReference>
<dbReference type="GO" id="GO:0071555">
    <property type="term" value="P:cell wall organization"/>
    <property type="evidence" value="ECO:0007669"/>
    <property type="project" value="UniProtKB-KW"/>
</dbReference>
<evidence type="ECO:0000313" key="17">
    <source>
        <dbReference type="EMBL" id="GAU08679.1"/>
    </source>
</evidence>
<keyword evidence="11 14" id="KW-1133">Transmembrane helix</keyword>
<evidence type="ECO:0000256" key="12">
    <source>
        <dbReference type="ARBA" id="ARBA00023136"/>
    </source>
</evidence>
<evidence type="ECO:0000256" key="5">
    <source>
        <dbReference type="ARBA" id="ARBA00022645"/>
    </source>
</evidence>
<accession>A0A194AIV6</accession>
<reference evidence="18" key="1">
    <citation type="submission" date="2016-06" db="EMBL/GenBank/DDBJ databases">
        <title>Draft genome sequence of Desulfoplanes formicivorans strain Pf12B.</title>
        <authorList>
            <person name="Watanabe M."/>
            <person name="Kojima H."/>
            <person name="Fukui M."/>
        </authorList>
    </citation>
    <scope>NUCLEOTIDE SEQUENCE [LARGE SCALE GENOMIC DNA]</scope>
    <source>
        <strain evidence="18">Pf12B</strain>
    </source>
</reference>
<evidence type="ECO:0000256" key="4">
    <source>
        <dbReference type="ARBA" id="ARBA00022519"/>
    </source>
</evidence>
<dbReference type="InterPro" id="IPR017790">
    <property type="entry name" value="Penicillin-binding_protein_2"/>
</dbReference>
<evidence type="ECO:0000256" key="6">
    <source>
        <dbReference type="ARBA" id="ARBA00022670"/>
    </source>
</evidence>
<keyword evidence="9" id="KW-0133">Cell shape</keyword>
<keyword evidence="6" id="KW-0645">Protease</keyword>
<feature type="domain" description="Penicillin-binding protein transpeptidase" evidence="15">
    <location>
        <begin position="261"/>
        <end position="587"/>
    </location>
</feature>
<keyword evidence="3" id="KW-1003">Cell membrane</keyword>
<dbReference type="EMBL" id="BDFE01000015">
    <property type="protein sequence ID" value="GAU08679.1"/>
    <property type="molecule type" value="Genomic_DNA"/>
</dbReference>
<keyword evidence="10" id="KW-0573">Peptidoglycan synthesis</keyword>
<dbReference type="InterPro" id="IPR005311">
    <property type="entry name" value="PBP_dimer"/>
</dbReference>
<evidence type="ECO:0000256" key="2">
    <source>
        <dbReference type="ARBA" id="ARBA00004236"/>
    </source>
</evidence>
<dbReference type="FunFam" id="3.40.710.10:FF:000024">
    <property type="entry name" value="Penicillin-binding protein 2"/>
    <property type="match status" value="1"/>
</dbReference>
<dbReference type="GO" id="GO:0008658">
    <property type="term" value="F:penicillin binding"/>
    <property type="evidence" value="ECO:0007669"/>
    <property type="project" value="InterPro"/>
</dbReference>
<evidence type="ECO:0000256" key="10">
    <source>
        <dbReference type="ARBA" id="ARBA00022984"/>
    </source>
</evidence>
<evidence type="ECO:0000256" key="3">
    <source>
        <dbReference type="ARBA" id="ARBA00022475"/>
    </source>
</evidence>
<dbReference type="AlphaFoldDB" id="A0A194AIV6"/>
<dbReference type="RefSeq" id="WP_069858399.1">
    <property type="nucleotide sequence ID" value="NZ_BDFE01000015.1"/>
</dbReference>
<dbReference type="SUPFAM" id="SSF56519">
    <property type="entry name" value="Penicillin binding protein dimerisation domain"/>
    <property type="match status" value="1"/>
</dbReference>
<dbReference type="InterPro" id="IPR012338">
    <property type="entry name" value="Beta-lactam/transpept-like"/>
</dbReference>
<keyword evidence="12 14" id="KW-0472">Membrane</keyword>
<dbReference type="SUPFAM" id="SSF56601">
    <property type="entry name" value="beta-lactamase/transpeptidase-like"/>
    <property type="match status" value="1"/>
</dbReference>
<evidence type="ECO:0000256" key="9">
    <source>
        <dbReference type="ARBA" id="ARBA00022960"/>
    </source>
</evidence>
<dbReference type="InterPro" id="IPR001460">
    <property type="entry name" value="PCN-bd_Tpept"/>
</dbReference>
<dbReference type="Proteomes" id="UP000095200">
    <property type="component" value="Unassembled WGS sequence"/>
</dbReference>
<organism evidence="17 18">
    <name type="scientific">Desulfoplanes formicivorans</name>
    <dbReference type="NCBI Taxonomy" id="1592317"/>
    <lineage>
        <taxon>Bacteria</taxon>
        <taxon>Pseudomonadati</taxon>
        <taxon>Thermodesulfobacteriota</taxon>
        <taxon>Desulfovibrionia</taxon>
        <taxon>Desulfovibrionales</taxon>
        <taxon>Desulfoplanaceae</taxon>
        <taxon>Desulfoplanes</taxon>
    </lineage>
</organism>
<evidence type="ECO:0000256" key="7">
    <source>
        <dbReference type="ARBA" id="ARBA00022692"/>
    </source>
</evidence>
<evidence type="ECO:0000256" key="14">
    <source>
        <dbReference type="SAM" id="Phobius"/>
    </source>
</evidence>
<dbReference type="OrthoDB" id="9766847at2"/>
<evidence type="ECO:0000256" key="8">
    <source>
        <dbReference type="ARBA" id="ARBA00022801"/>
    </source>
</evidence>
<gene>
    <name evidence="17" type="ORF">DPF_1395</name>
</gene>
<comment type="caution">
    <text evidence="17">The sequence shown here is derived from an EMBL/GenBank/DDBJ whole genome shotgun (WGS) entry which is preliminary data.</text>
</comment>
<keyword evidence="4" id="KW-0997">Cell inner membrane</keyword>
<proteinExistence type="predicted"/>
<sequence>MPRVESDHLQGMPGNTTLLYVLVIFLFCLFGLRLWYLQVYKGEYFDRKSRDNRIRRYSLYAPRGLIRDTHGVLLAENQPSYALSLVREDCPDIDATLRQVAAWTRIPLEQLRKDYERGKKRVKPFDNQILVPHISFDQVATIESHAIDWPGLNIVVRPKRYYPQGPGMTHVLGYVAQANEEELNADPQLALGDNIGKLGLEFVLENVLRGKKGLKECEVDAAGRILAQKELAPPVAGQDVLLSIDLALQNVVTEALKPHAGAVVVLEAETGKVLALVSEPSYDNNAFVGGIGVSAWKALLSNPRHPLQNRSIQSTYPPGSVFKLVMAACGLQQHAVRPEDRVFCPGSYRLGNRVFRCWKRQGHGFVDMKRALVESCDVYFYQLGESLGIEQISAFAKRCGFGKATGISLPHEKNGLIPDRAWKWKRYGRSWQKGETLNVSIGQGSVLVTPLQVAVYLSALVNGGRLVRPNLLKEEPVLSNGQLPFGDMTRQRILDAMIATVEDPHGTARRLKMKGCRIGGKTGTAQVVNLQEKYEKKETHEIPYQMRDHAWMASFGMCRSKKYVVVALVEHGGHGGSDAGPVVRTVYEYLFAGKTACLTDD</sequence>
<dbReference type="PANTHER" id="PTHR30627">
    <property type="entry name" value="PEPTIDOGLYCAN D,D-TRANSPEPTIDASE"/>
    <property type="match status" value="1"/>
</dbReference>
<evidence type="ECO:0000259" key="16">
    <source>
        <dbReference type="Pfam" id="PF03717"/>
    </source>
</evidence>
<evidence type="ECO:0000313" key="18">
    <source>
        <dbReference type="Proteomes" id="UP000095200"/>
    </source>
</evidence>
<keyword evidence="7 14" id="KW-0812">Transmembrane</keyword>
<dbReference type="GO" id="GO:0008360">
    <property type="term" value="P:regulation of cell shape"/>
    <property type="evidence" value="ECO:0007669"/>
    <property type="project" value="UniProtKB-KW"/>
</dbReference>
<dbReference type="Gene3D" id="3.40.710.10">
    <property type="entry name" value="DD-peptidase/beta-lactamase superfamily"/>
    <property type="match status" value="1"/>
</dbReference>
<dbReference type="PANTHER" id="PTHR30627:SF2">
    <property type="entry name" value="PEPTIDOGLYCAN D,D-TRANSPEPTIDASE MRDA"/>
    <property type="match status" value="1"/>
</dbReference>
<dbReference type="GO" id="GO:0006508">
    <property type="term" value="P:proteolysis"/>
    <property type="evidence" value="ECO:0007669"/>
    <property type="project" value="UniProtKB-KW"/>
</dbReference>
<dbReference type="Pfam" id="PF00905">
    <property type="entry name" value="Transpeptidase"/>
    <property type="match status" value="1"/>
</dbReference>
<comment type="subcellular location">
    <subcellularLocation>
        <location evidence="2">Cell membrane</location>
    </subcellularLocation>
    <subcellularLocation>
        <location evidence="1">Membrane</location>
        <topology evidence="1">Single-pass membrane protein</topology>
    </subcellularLocation>
</comment>
<dbReference type="InterPro" id="IPR050515">
    <property type="entry name" value="Beta-lactam/transpept"/>
</dbReference>
<dbReference type="Gene3D" id="3.90.1310.10">
    <property type="entry name" value="Penicillin-binding protein 2a (Domain 2)"/>
    <property type="match status" value="1"/>
</dbReference>
<keyword evidence="13" id="KW-0961">Cell wall biogenesis/degradation</keyword>
<evidence type="ECO:0000256" key="11">
    <source>
        <dbReference type="ARBA" id="ARBA00022989"/>
    </source>
</evidence>
<dbReference type="InterPro" id="IPR036138">
    <property type="entry name" value="PBP_dimer_sf"/>
</dbReference>
<evidence type="ECO:0000259" key="15">
    <source>
        <dbReference type="Pfam" id="PF00905"/>
    </source>
</evidence>
<keyword evidence="5" id="KW-0121">Carboxypeptidase</keyword>
<dbReference type="GO" id="GO:0071972">
    <property type="term" value="F:peptidoglycan L,D-transpeptidase activity"/>
    <property type="evidence" value="ECO:0007669"/>
    <property type="project" value="TreeGrafter"/>
</dbReference>
<dbReference type="GO" id="GO:0009002">
    <property type="term" value="F:serine-type D-Ala-D-Ala carboxypeptidase activity"/>
    <property type="evidence" value="ECO:0007669"/>
    <property type="project" value="InterPro"/>
</dbReference>
<dbReference type="Pfam" id="PF03717">
    <property type="entry name" value="PBP_dimer"/>
    <property type="match status" value="1"/>
</dbReference>
<dbReference type="NCBIfam" id="TIGR03423">
    <property type="entry name" value="pbp2_mrdA"/>
    <property type="match status" value="1"/>
</dbReference>
<dbReference type="GO" id="GO:0009252">
    <property type="term" value="P:peptidoglycan biosynthetic process"/>
    <property type="evidence" value="ECO:0007669"/>
    <property type="project" value="UniProtKB-KW"/>
</dbReference>
<evidence type="ECO:0000256" key="13">
    <source>
        <dbReference type="ARBA" id="ARBA00023316"/>
    </source>
</evidence>
<protein>
    <submittedName>
        <fullName evidence="17">Penicillin-binding protein</fullName>
    </submittedName>
</protein>
<evidence type="ECO:0000256" key="1">
    <source>
        <dbReference type="ARBA" id="ARBA00004167"/>
    </source>
</evidence>
<feature type="transmembrane region" description="Helical" evidence="14">
    <location>
        <begin position="20"/>
        <end position="40"/>
    </location>
</feature>
<keyword evidence="18" id="KW-1185">Reference proteome</keyword>